<proteinExistence type="predicted"/>
<reference evidence="1 2" key="1">
    <citation type="submission" date="2022-01" db="EMBL/GenBank/DDBJ databases">
        <authorList>
            <person name="Xiong W."/>
            <person name="Schranz E."/>
        </authorList>
    </citation>
    <scope>NUCLEOTIDE SEQUENCE [LARGE SCALE GENOMIC DNA]</scope>
</reference>
<evidence type="ECO:0000313" key="2">
    <source>
        <dbReference type="Proteomes" id="UP001157418"/>
    </source>
</evidence>
<dbReference type="EMBL" id="CAKMRJ010001112">
    <property type="protein sequence ID" value="CAH1421160.1"/>
    <property type="molecule type" value="Genomic_DNA"/>
</dbReference>
<sequence length="260" mass="29448">MIFGNTPTIVNEPTIKFIKLQLHKYLSKIEGYCVPGDEIDELVLAAGGKSIVWDRHNRLMVPKIYVRINGKWPLLRHYPKEFKLEVDVVSPDFHQGNEREEPVMKTTRGNLDVNEYDADEKSDKDEACQFVSHVRHITFMSEHCQDFGGKSRVAFMNVMQGVAMELPSTQSGTNFDTTSSPAILGDGSDSNFGTWTPQTSCMADPTCIFCPSWNITCETDVLESTYSSDFISNAFPQVTLSQMDKMNTEELTMRRHARMV</sequence>
<name>A0AAU9M4V7_9ASTR</name>
<dbReference type="AlphaFoldDB" id="A0AAU9M4V7"/>
<organism evidence="1 2">
    <name type="scientific">Lactuca virosa</name>
    <dbReference type="NCBI Taxonomy" id="75947"/>
    <lineage>
        <taxon>Eukaryota</taxon>
        <taxon>Viridiplantae</taxon>
        <taxon>Streptophyta</taxon>
        <taxon>Embryophyta</taxon>
        <taxon>Tracheophyta</taxon>
        <taxon>Spermatophyta</taxon>
        <taxon>Magnoliopsida</taxon>
        <taxon>eudicotyledons</taxon>
        <taxon>Gunneridae</taxon>
        <taxon>Pentapetalae</taxon>
        <taxon>asterids</taxon>
        <taxon>campanulids</taxon>
        <taxon>Asterales</taxon>
        <taxon>Asteraceae</taxon>
        <taxon>Cichorioideae</taxon>
        <taxon>Cichorieae</taxon>
        <taxon>Lactucinae</taxon>
        <taxon>Lactuca</taxon>
    </lineage>
</organism>
<comment type="caution">
    <text evidence="1">The sequence shown here is derived from an EMBL/GenBank/DDBJ whole genome shotgun (WGS) entry which is preliminary data.</text>
</comment>
<evidence type="ECO:0000313" key="1">
    <source>
        <dbReference type="EMBL" id="CAH1421160.1"/>
    </source>
</evidence>
<gene>
    <name evidence="1" type="ORF">LVIROSA_LOCUS8574</name>
</gene>
<keyword evidence="2" id="KW-1185">Reference proteome</keyword>
<dbReference type="Proteomes" id="UP001157418">
    <property type="component" value="Unassembled WGS sequence"/>
</dbReference>
<protein>
    <submittedName>
        <fullName evidence="1">Uncharacterized protein</fullName>
    </submittedName>
</protein>
<accession>A0AAU9M4V7</accession>